<protein>
    <submittedName>
        <fullName evidence="5">LacI family transcriptional regulator</fullName>
    </submittedName>
</protein>
<proteinExistence type="predicted"/>
<dbReference type="RefSeq" id="WP_167993447.1">
    <property type="nucleotide sequence ID" value="NZ_JAATJL010000001.1"/>
</dbReference>
<dbReference type="GO" id="GO:0003700">
    <property type="term" value="F:DNA-binding transcription factor activity"/>
    <property type="evidence" value="ECO:0007669"/>
    <property type="project" value="TreeGrafter"/>
</dbReference>
<dbReference type="SMART" id="SM00354">
    <property type="entry name" value="HTH_LACI"/>
    <property type="match status" value="1"/>
</dbReference>
<dbReference type="SUPFAM" id="SSF47413">
    <property type="entry name" value="lambda repressor-like DNA-binding domains"/>
    <property type="match status" value="1"/>
</dbReference>
<name>A0A846RM51_9MICC</name>
<feature type="domain" description="HTH lacI-type" evidence="4">
    <location>
        <begin position="7"/>
        <end position="60"/>
    </location>
</feature>
<evidence type="ECO:0000259" key="4">
    <source>
        <dbReference type="PROSITE" id="PS50932"/>
    </source>
</evidence>
<evidence type="ECO:0000313" key="6">
    <source>
        <dbReference type="Proteomes" id="UP000547458"/>
    </source>
</evidence>
<dbReference type="EMBL" id="JAATJL010000001">
    <property type="protein sequence ID" value="NJC22700.1"/>
    <property type="molecule type" value="Genomic_DNA"/>
</dbReference>
<accession>A0A846RM51</accession>
<dbReference type="InterPro" id="IPR046335">
    <property type="entry name" value="LacI/GalR-like_sensor"/>
</dbReference>
<keyword evidence="2" id="KW-0238">DNA-binding</keyword>
<dbReference type="PANTHER" id="PTHR30146:SF138">
    <property type="entry name" value="TRANSCRIPTIONAL REGULATORY PROTEIN"/>
    <property type="match status" value="1"/>
</dbReference>
<evidence type="ECO:0000256" key="1">
    <source>
        <dbReference type="ARBA" id="ARBA00023015"/>
    </source>
</evidence>
<dbReference type="Gene3D" id="1.10.260.40">
    <property type="entry name" value="lambda repressor-like DNA-binding domains"/>
    <property type="match status" value="1"/>
</dbReference>
<dbReference type="PANTHER" id="PTHR30146">
    <property type="entry name" value="LACI-RELATED TRANSCRIPTIONAL REPRESSOR"/>
    <property type="match status" value="1"/>
</dbReference>
<dbReference type="PROSITE" id="PS50932">
    <property type="entry name" value="HTH_LACI_2"/>
    <property type="match status" value="1"/>
</dbReference>
<gene>
    <name evidence="5" type="ORF">BJ994_001776</name>
</gene>
<dbReference type="AlphaFoldDB" id="A0A846RM51"/>
<dbReference type="CDD" id="cd06267">
    <property type="entry name" value="PBP1_LacI_sugar_binding-like"/>
    <property type="match status" value="1"/>
</dbReference>
<comment type="caution">
    <text evidence="5">The sequence shown here is derived from an EMBL/GenBank/DDBJ whole genome shotgun (WGS) entry which is preliminary data.</text>
</comment>
<dbReference type="SUPFAM" id="SSF53822">
    <property type="entry name" value="Periplasmic binding protein-like I"/>
    <property type="match status" value="1"/>
</dbReference>
<dbReference type="Proteomes" id="UP000547458">
    <property type="component" value="Unassembled WGS sequence"/>
</dbReference>
<dbReference type="GO" id="GO:0000976">
    <property type="term" value="F:transcription cis-regulatory region binding"/>
    <property type="evidence" value="ECO:0007669"/>
    <property type="project" value="TreeGrafter"/>
</dbReference>
<dbReference type="InterPro" id="IPR028082">
    <property type="entry name" value="Peripla_BP_I"/>
</dbReference>
<dbReference type="Gene3D" id="3.40.50.2300">
    <property type="match status" value="2"/>
</dbReference>
<reference evidence="5 6" key="1">
    <citation type="submission" date="2020-03" db="EMBL/GenBank/DDBJ databases">
        <title>Sequencing the genomes of 1000 actinobacteria strains.</title>
        <authorList>
            <person name="Klenk H.-P."/>
        </authorList>
    </citation>
    <scope>NUCLEOTIDE SEQUENCE [LARGE SCALE GENOMIC DNA]</scope>
    <source>
        <strain evidence="5 6">DSM 16403</strain>
    </source>
</reference>
<dbReference type="CDD" id="cd01392">
    <property type="entry name" value="HTH_LacI"/>
    <property type="match status" value="1"/>
</dbReference>
<dbReference type="InterPro" id="IPR010982">
    <property type="entry name" value="Lambda_DNA-bd_dom_sf"/>
</dbReference>
<keyword evidence="1" id="KW-0805">Transcription regulation</keyword>
<evidence type="ECO:0000256" key="2">
    <source>
        <dbReference type="ARBA" id="ARBA00023125"/>
    </source>
</evidence>
<dbReference type="InterPro" id="IPR000843">
    <property type="entry name" value="HTH_LacI"/>
</dbReference>
<organism evidence="5 6">
    <name type="scientific">Arthrobacter pigmenti</name>
    <dbReference type="NCBI Taxonomy" id="271432"/>
    <lineage>
        <taxon>Bacteria</taxon>
        <taxon>Bacillati</taxon>
        <taxon>Actinomycetota</taxon>
        <taxon>Actinomycetes</taxon>
        <taxon>Micrococcales</taxon>
        <taxon>Micrococcaceae</taxon>
        <taxon>Arthrobacter</taxon>
    </lineage>
</organism>
<evidence type="ECO:0000313" key="5">
    <source>
        <dbReference type="EMBL" id="NJC22700.1"/>
    </source>
</evidence>
<keyword evidence="3" id="KW-0804">Transcription</keyword>
<evidence type="ECO:0000256" key="3">
    <source>
        <dbReference type="ARBA" id="ARBA00023163"/>
    </source>
</evidence>
<dbReference type="Pfam" id="PF13377">
    <property type="entry name" value="Peripla_BP_3"/>
    <property type="match status" value="1"/>
</dbReference>
<keyword evidence="6" id="KW-1185">Reference proteome</keyword>
<sequence>MTEPKRPTLRDVAQAAGLSKAATSYALRGLRGSEKTVARVRAIADELGWSADPVARALAGGRTGNVAILGSLGDLWRQGLAMMLSQALHERGMFSAIIDVDTSPKRESEVLASLAAQRLDAAIVLPVDPSAEYWVEVPERIRLISIGDALTLRPDARCVLFDNEYGIGTALGHLAEAGHRLIGLLVPSLPSTPGRPAQLLVEKLGAEMGLSVAVESSRSSVAGASEAASALLTRSRRPTALLCLGDSLAFGAYSAAQSLGISIPGDVSILGFDDSELAPLVSPQLSTFGWDERAIVAAAIQGVADDDGPASTMFRPEFIVRGSTGTAPTP</sequence>